<protein>
    <recommendedName>
        <fullName evidence="3 13">Flagellar biosynthetic protein FlhB</fullName>
    </recommendedName>
</protein>
<dbReference type="PANTHER" id="PTHR30531:SF12">
    <property type="entry name" value="FLAGELLAR BIOSYNTHETIC PROTEIN FLHB"/>
    <property type="match status" value="1"/>
</dbReference>
<dbReference type="InterPro" id="IPR006135">
    <property type="entry name" value="T3SS_substrate_exporter"/>
</dbReference>
<dbReference type="Gene3D" id="6.10.250.2080">
    <property type="match status" value="1"/>
</dbReference>
<dbReference type="AlphaFoldDB" id="A0A6I6MSV1"/>
<evidence type="ECO:0000313" key="16">
    <source>
        <dbReference type="Proteomes" id="UP000431269"/>
    </source>
</evidence>
<evidence type="ECO:0000256" key="12">
    <source>
        <dbReference type="ARBA" id="ARBA00025078"/>
    </source>
</evidence>
<dbReference type="EMBL" id="CP047045">
    <property type="protein sequence ID" value="QGZ95654.1"/>
    <property type="molecule type" value="Genomic_DNA"/>
</dbReference>
<keyword evidence="9 13" id="KW-1133">Transmembrane helix</keyword>
<gene>
    <name evidence="13 15" type="primary">flhB</name>
    <name evidence="15" type="ORF">DSM104635_02504</name>
</gene>
<dbReference type="PANTHER" id="PTHR30531">
    <property type="entry name" value="FLAGELLAR BIOSYNTHETIC PROTEIN FLHB"/>
    <property type="match status" value="1"/>
</dbReference>
<evidence type="ECO:0000256" key="8">
    <source>
        <dbReference type="ARBA" id="ARBA00022927"/>
    </source>
</evidence>
<evidence type="ECO:0000313" key="15">
    <source>
        <dbReference type="EMBL" id="QGZ95654.1"/>
    </source>
</evidence>
<dbReference type="PRINTS" id="PR00950">
    <property type="entry name" value="TYPE3IMSPROT"/>
</dbReference>
<keyword evidence="16" id="KW-1185">Reference proteome</keyword>
<evidence type="ECO:0000256" key="4">
    <source>
        <dbReference type="ARBA" id="ARBA00022448"/>
    </source>
</evidence>
<keyword evidence="15" id="KW-0969">Cilium</keyword>
<comment type="function">
    <text evidence="12 13">Required for formation of the rod structure in the basal body of the flagellar apparatus. Together with FliI and FliH, may constitute the export apparatus of flagellin.</text>
</comment>
<evidence type="ECO:0000256" key="9">
    <source>
        <dbReference type="ARBA" id="ARBA00022989"/>
    </source>
</evidence>
<dbReference type="RefSeq" id="WP_158766500.1">
    <property type="nucleotide sequence ID" value="NZ_CP047045.1"/>
</dbReference>
<dbReference type="GO" id="GO:0005886">
    <property type="term" value="C:plasma membrane"/>
    <property type="evidence" value="ECO:0007669"/>
    <property type="project" value="UniProtKB-SubCell"/>
</dbReference>
<dbReference type="Proteomes" id="UP000431269">
    <property type="component" value="Chromosome"/>
</dbReference>
<feature type="region of interest" description="Disordered" evidence="14">
    <location>
        <begin position="1"/>
        <end position="22"/>
    </location>
</feature>
<dbReference type="GO" id="GO:0009306">
    <property type="term" value="P:protein secretion"/>
    <property type="evidence" value="ECO:0007669"/>
    <property type="project" value="InterPro"/>
</dbReference>
<evidence type="ECO:0000256" key="5">
    <source>
        <dbReference type="ARBA" id="ARBA00022475"/>
    </source>
</evidence>
<keyword evidence="4 13" id="KW-0813">Transport</keyword>
<dbReference type="InterPro" id="IPR029025">
    <property type="entry name" value="T3SS_substrate_exporter_C"/>
</dbReference>
<evidence type="ECO:0000256" key="14">
    <source>
        <dbReference type="SAM" id="MobiDB-lite"/>
    </source>
</evidence>
<keyword evidence="8 13" id="KW-0653">Protein transport</keyword>
<keyword evidence="6 13" id="KW-0812">Transmembrane</keyword>
<evidence type="ECO:0000256" key="10">
    <source>
        <dbReference type="ARBA" id="ARBA00023136"/>
    </source>
</evidence>
<evidence type="ECO:0000256" key="11">
    <source>
        <dbReference type="ARBA" id="ARBA00023225"/>
    </source>
</evidence>
<organism evidence="15 16">
    <name type="scientific">Terricaulis silvestris</name>
    <dbReference type="NCBI Taxonomy" id="2686094"/>
    <lineage>
        <taxon>Bacteria</taxon>
        <taxon>Pseudomonadati</taxon>
        <taxon>Pseudomonadota</taxon>
        <taxon>Alphaproteobacteria</taxon>
        <taxon>Caulobacterales</taxon>
        <taxon>Caulobacteraceae</taxon>
        <taxon>Terricaulis</taxon>
    </lineage>
</organism>
<evidence type="ECO:0000256" key="13">
    <source>
        <dbReference type="RuleBase" id="RU364091"/>
    </source>
</evidence>
<reference evidence="16" key="1">
    <citation type="submission" date="2019-12" db="EMBL/GenBank/DDBJ databases">
        <title>Complete genome of Terracaulis silvestris 0127_4.</title>
        <authorList>
            <person name="Vieira S."/>
            <person name="Riedel T."/>
            <person name="Sproer C."/>
            <person name="Pascual J."/>
            <person name="Boedeker C."/>
            <person name="Overmann J."/>
        </authorList>
    </citation>
    <scope>NUCLEOTIDE SEQUENCE [LARGE SCALE GENOMIC DNA]</scope>
    <source>
        <strain evidence="16">0127_4</strain>
    </source>
</reference>
<proteinExistence type="inferred from homology"/>
<keyword evidence="5 13" id="KW-1003">Cell membrane</keyword>
<keyword evidence="7 13" id="KW-1005">Bacterial flagellum biogenesis</keyword>
<comment type="similarity">
    <text evidence="2 13">Belongs to the type III secretion exporter family.</text>
</comment>
<dbReference type="Gene3D" id="3.40.1690.10">
    <property type="entry name" value="secretion proteins EscU"/>
    <property type="match status" value="1"/>
</dbReference>
<dbReference type="NCBIfam" id="TIGR00328">
    <property type="entry name" value="flhB"/>
    <property type="match status" value="1"/>
</dbReference>
<evidence type="ECO:0000256" key="3">
    <source>
        <dbReference type="ARBA" id="ARBA00021622"/>
    </source>
</evidence>
<feature type="compositionally biased region" description="Basic and acidic residues" evidence="14">
    <location>
        <begin position="10"/>
        <end position="22"/>
    </location>
</feature>
<feature type="transmembrane region" description="Helical" evidence="13">
    <location>
        <begin position="79"/>
        <end position="100"/>
    </location>
</feature>
<dbReference type="Pfam" id="PF01312">
    <property type="entry name" value="Bac_export_2"/>
    <property type="match status" value="1"/>
</dbReference>
<name>A0A6I6MSV1_9CAUL</name>
<feature type="transmembrane region" description="Helical" evidence="13">
    <location>
        <begin position="140"/>
        <end position="164"/>
    </location>
</feature>
<evidence type="ECO:0000256" key="7">
    <source>
        <dbReference type="ARBA" id="ARBA00022795"/>
    </source>
</evidence>
<keyword evidence="15" id="KW-0966">Cell projection</keyword>
<dbReference type="KEGG" id="tsv:DSM104635_02504"/>
<keyword evidence="11 13" id="KW-1006">Bacterial flagellum protein export</keyword>
<feature type="transmembrane region" description="Helical" evidence="13">
    <location>
        <begin position="26"/>
        <end position="48"/>
    </location>
</feature>
<evidence type="ECO:0000256" key="2">
    <source>
        <dbReference type="ARBA" id="ARBA00010690"/>
    </source>
</evidence>
<evidence type="ECO:0000256" key="6">
    <source>
        <dbReference type="ARBA" id="ARBA00022692"/>
    </source>
</evidence>
<comment type="subcellular location">
    <subcellularLocation>
        <location evidence="1">Cell membrane</location>
        <topology evidence="1">Multi-pass membrane protein</topology>
    </subcellularLocation>
</comment>
<accession>A0A6I6MSV1</accession>
<evidence type="ECO:0000256" key="1">
    <source>
        <dbReference type="ARBA" id="ARBA00004651"/>
    </source>
</evidence>
<dbReference type="InterPro" id="IPR006136">
    <property type="entry name" value="FlhB"/>
</dbReference>
<sequence length="360" mass="39654">MAADDDEKTEEPTPRKLEQAREKGDIIYTPEVGTALSLIAVTAIVAFMSGPIVSQMAHGFIGFIAMPDQFSSDPGSLKAVMFSIVLKLMAIFGLTALALAGASVAARYIQAPPTFTGEKLTPKLEKLNPFEGFKRVFGKAAFATFLKSLAKLVLVGAVLVSVLWPHKEELQNISLLDPPALLPFIKDRVVDMLIAMASAAALLAAVDYVFTRQSYMQRQKMSRREIKEELRQQDGDPMVKAKLRAIRIQRSRQRMLQNVPQASVVITNPTHYAIALKYEPGETPAPICLAMGVDAVAARIREVAEEHNIPLVEDPPLARALFATAEIDRPIPKEHYEAVAKVIGFVMRLARRRGRRRTGL</sequence>
<feature type="transmembrane region" description="Helical" evidence="13">
    <location>
        <begin position="192"/>
        <end position="211"/>
    </location>
</feature>
<keyword evidence="10 13" id="KW-0472">Membrane</keyword>
<keyword evidence="15" id="KW-0282">Flagellum</keyword>
<dbReference type="GO" id="GO:0044780">
    <property type="term" value="P:bacterial-type flagellum assembly"/>
    <property type="evidence" value="ECO:0007669"/>
    <property type="project" value="InterPro"/>
</dbReference>
<dbReference type="SUPFAM" id="SSF160544">
    <property type="entry name" value="EscU C-terminal domain-like"/>
    <property type="match status" value="1"/>
</dbReference>